<evidence type="ECO:0000313" key="6">
    <source>
        <dbReference type="EMBL" id="HIX80488.1"/>
    </source>
</evidence>
<dbReference type="Gene3D" id="3.40.50.360">
    <property type="match status" value="1"/>
</dbReference>
<dbReference type="Pfam" id="PF13237">
    <property type="entry name" value="Fer4_10"/>
    <property type="match status" value="1"/>
</dbReference>
<comment type="caution">
    <text evidence="6">The sequence shown here is derived from an EMBL/GenBank/DDBJ whole genome shotgun (WGS) entry which is preliminary data.</text>
</comment>
<keyword evidence="3" id="KW-0408">Iron</keyword>
<evidence type="ECO:0000313" key="7">
    <source>
        <dbReference type="Proteomes" id="UP000886724"/>
    </source>
</evidence>
<dbReference type="InterPro" id="IPR017900">
    <property type="entry name" value="4Fe4S_Fe_S_CS"/>
</dbReference>
<evidence type="ECO:0000256" key="2">
    <source>
        <dbReference type="ARBA" id="ARBA00022723"/>
    </source>
</evidence>
<proteinExistence type="predicted"/>
<evidence type="ECO:0000256" key="1">
    <source>
        <dbReference type="ARBA" id="ARBA00022485"/>
    </source>
</evidence>
<dbReference type="Gene3D" id="3.30.70.20">
    <property type="match status" value="1"/>
</dbReference>
<name>A0A9D2BLI8_9FIRM</name>
<dbReference type="GO" id="GO:0046872">
    <property type="term" value="F:metal ion binding"/>
    <property type="evidence" value="ECO:0007669"/>
    <property type="project" value="UniProtKB-KW"/>
</dbReference>
<dbReference type="InterPro" id="IPR017896">
    <property type="entry name" value="4Fe4S_Fe-S-bd"/>
</dbReference>
<evidence type="ECO:0000256" key="3">
    <source>
        <dbReference type="ARBA" id="ARBA00023004"/>
    </source>
</evidence>
<dbReference type="InterPro" id="IPR047964">
    <property type="entry name" value="EFR1-like"/>
</dbReference>
<dbReference type="SUPFAM" id="SSF54862">
    <property type="entry name" value="4Fe-4S ferredoxins"/>
    <property type="match status" value="1"/>
</dbReference>
<dbReference type="InterPro" id="IPR029039">
    <property type="entry name" value="Flavoprotein-like_sf"/>
</dbReference>
<dbReference type="AlphaFoldDB" id="A0A9D2BLI8"/>
<sequence length="254" mass="28991">MLFYFTATGNSLYVAKQFDQEPISIPQVINQENLVFEDETIGVVWPVYAGEPPKMVLNFLKKAQFKTDYFYMILTYGKDHSDAPEYINNLCKEFGLHVDYINSILMVDNYLPSFDMNDQMAMDKQVDKQIEKVLADLKARKKEIPVASQESRDFHQRAAKIFAENPSLINGEQIKVTDKCVGCGICVRVCPIANFYVENGKAKRHSEVCEFCLACAHNCPQKAIITSISDKNPNARYRNEHISLQEIIKANQQS</sequence>
<dbReference type="InterPro" id="IPR050572">
    <property type="entry name" value="Fe-S_Ferredoxin"/>
</dbReference>
<dbReference type="PANTHER" id="PTHR43687">
    <property type="entry name" value="ADENYLYLSULFATE REDUCTASE, BETA SUBUNIT"/>
    <property type="match status" value="1"/>
</dbReference>
<dbReference type="PANTHER" id="PTHR43687:SF1">
    <property type="entry name" value="FERREDOXIN III"/>
    <property type="match status" value="1"/>
</dbReference>
<dbReference type="GO" id="GO:0051539">
    <property type="term" value="F:4 iron, 4 sulfur cluster binding"/>
    <property type="evidence" value="ECO:0007669"/>
    <property type="project" value="UniProtKB-KW"/>
</dbReference>
<dbReference type="PROSITE" id="PS00198">
    <property type="entry name" value="4FE4S_FER_1"/>
    <property type="match status" value="2"/>
</dbReference>
<gene>
    <name evidence="6" type="ORF">H9980_00735</name>
</gene>
<feature type="domain" description="4Fe-4S ferredoxin-type" evidence="5">
    <location>
        <begin position="171"/>
        <end position="200"/>
    </location>
</feature>
<keyword evidence="4" id="KW-0411">Iron-sulfur</keyword>
<reference evidence="6" key="2">
    <citation type="submission" date="2021-04" db="EMBL/GenBank/DDBJ databases">
        <authorList>
            <person name="Gilroy R."/>
        </authorList>
    </citation>
    <scope>NUCLEOTIDE SEQUENCE</scope>
    <source>
        <strain evidence="6">ChiGjej1B1-14440</strain>
    </source>
</reference>
<reference evidence="6" key="1">
    <citation type="journal article" date="2021" name="PeerJ">
        <title>Extensive microbial diversity within the chicken gut microbiome revealed by metagenomics and culture.</title>
        <authorList>
            <person name="Gilroy R."/>
            <person name="Ravi A."/>
            <person name="Getino M."/>
            <person name="Pursley I."/>
            <person name="Horton D.L."/>
            <person name="Alikhan N.F."/>
            <person name="Baker D."/>
            <person name="Gharbi K."/>
            <person name="Hall N."/>
            <person name="Watson M."/>
            <person name="Adriaenssens E.M."/>
            <person name="Foster-Nyarko E."/>
            <person name="Jarju S."/>
            <person name="Secka A."/>
            <person name="Antonio M."/>
            <person name="Oren A."/>
            <person name="Chaudhuri R.R."/>
            <person name="La Ragione R."/>
            <person name="Hildebrand F."/>
            <person name="Pallen M.J."/>
        </authorList>
    </citation>
    <scope>NUCLEOTIDE SEQUENCE</scope>
    <source>
        <strain evidence="6">ChiGjej1B1-14440</strain>
    </source>
</reference>
<dbReference type="PROSITE" id="PS51379">
    <property type="entry name" value="4FE4S_FER_2"/>
    <property type="match status" value="1"/>
</dbReference>
<dbReference type="SUPFAM" id="SSF52218">
    <property type="entry name" value="Flavoproteins"/>
    <property type="match status" value="1"/>
</dbReference>
<evidence type="ECO:0000256" key="4">
    <source>
        <dbReference type="ARBA" id="ARBA00023014"/>
    </source>
</evidence>
<protein>
    <submittedName>
        <fullName evidence="6">4Fe-4S dicluster domain-containing protein</fullName>
    </submittedName>
</protein>
<keyword evidence="2" id="KW-0479">Metal-binding</keyword>
<evidence type="ECO:0000259" key="5">
    <source>
        <dbReference type="PROSITE" id="PS51379"/>
    </source>
</evidence>
<accession>A0A9D2BLI8</accession>
<keyword evidence="1" id="KW-0004">4Fe-4S</keyword>
<dbReference type="EMBL" id="DXET01000021">
    <property type="protein sequence ID" value="HIX80488.1"/>
    <property type="molecule type" value="Genomic_DNA"/>
</dbReference>
<dbReference type="Proteomes" id="UP000886724">
    <property type="component" value="Unassembled WGS sequence"/>
</dbReference>
<organism evidence="6 7">
    <name type="scientific">Candidatus Erysipelatoclostridium merdavium</name>
    <dbReference type="NCBI Taxonomy" id="2838566"/>
    <lineage>
        <taxon>Bacteria</taxon>
        <taxon>Bacillati</taxon>
        <taxon>Bacillota</taxon>
        <taxon>Erysipelotrichia</taxon>
        <taxon>Erysipelotrichales</taxon>
        <taxon>Erysipelotrichales incertae sedis</taxon>
    </lineage>
</organism>
<dbReference type="NCBIfam" id="NF038196">
    <property type="entry name" value="ferrodoxin_EFR1"/>
    <property type="match status" value="1"/>
</dbReference>